<dbReference type="PANTHER" id="PTHR43130">
    <property type="entry name" value="ARAC-FAMILY TRANSCRIPTIONAL REGULATOR"/>
    <property type="match status" value="1"/>
</dbReference>
<dbReference type="AlphaFoldDB" id="A0A0F6TNZ3"/>
<evidence type="ECO:0000313" key="5">
    <source>
        <dbReference type="EMBL" id="AKE51147.1"/>
    </source>
</evidence>
<keyword evidence="6" id="KW-1185">Reference proteome</keyword>
<organism evidence="5 6">
    <name type="scientific">Kangiella geojedonensis</name>
    <dbReference type="NCBI Taxonomy" id="914150"/>
    <lineage>
        <taxon>Bacteria</taxon>
        <taxon>Pseudomonadati</taxon>
        <taxon>Pseudomonadota</taxon>
        <taxon>Gammaproteobacteria</taxon>
        <taxon>Kangiellales</taxon>
        <taxon>Kangiellaceae</taxon>
        <taxon>Kangiella</taxon>
    </lineage>
</organism>
<dbReference type="Pfam" id="PF12833">
    <property type="entry name" value="HTH_18"/>
    <property type="match status" value="1"/>
</dbReference>
<dbReference type="STRING" id="914150.TQ33_0155"/>
<dbReference type="Pfam" id="PF01965">
    <property type="entry name" value="DJ-1_PfpI"/>
    <property type="match status" value="1"/>
</dbReference>
<keyword evidence="3" id="KW-0804">Transcription</keyword>
<reference evidence="5 6" key="1">
    <citation type="submission" date="2015-02" db="EMBL/GenBank/DDBJ databases">
        <title>Complete genome sequence of Kangiella geojedonensis strain YCS-5T.</title>
        <authorList>
            <person name="Kim K.M."/>
        </authorList>
    </citation>
    <scope>NUCLEOTIDE SEQUENCE [LARGE SCALE GENOMIC DNA]</scope>
    <source>
        <strain evidence="5 6">YCS-5</strain>
    </source>
</reference>
<dbReference type="PROSITE" id="PS01124">
    <property type="entry name" value="HTH_ARAC_FAMILY_2"/>
    <property type="match status" value="1"/>
</dbReference>
<evidence type="ECO:0000256" key="1">
    <source>
        <dbReference type="ARBA" id="ARBA00023015"/>
    </source>
</evidence>
<dbReference type="InterPro" id="IPR018062">
    <property type="entry name" value="HTH_AraC-typ_CS"/>
</dbReference>
<keyword evidence="2" id="KW-0238">DNA-binding</keyword>
<dbReference type="RefSeq" id="WP_071841080.1">
    <property type="nucleotide sequence ID" value="NZ_CP010975.1"/>
</dbReference>
<dbReference type="GO" id="GO:0003700">
    <property type="term" value="F:DNA-binding transcription factor activity"/>
    <property type="evidence" value="ECO:0007669"/>
    <property type="project" value="InterPro"/>
</dbReference>
<sequence length="321" mass="36100">MKQKKIAFLVYEGMELLDMVGSQTAFFEGNQFVNDSYRLTVVGFSDRPVVSEAGTQIVPDCGLDSLDECHTLVIPGGKGARTNAFPEVALQKLKKLIVRSERIVSICTGAFLLAKTGLPEGTKMATHWAFVKDLKKQFPKLVVDGDSLYIQDGKYWSSAGVTSCIDLTLRLIELDLGNMAAMHVAKHMVVYLKRMGSQQQFSELLSLQTPKDERLLTLIEWLKENLEKTITVTMIADQANMSERQLYRVFLKEVGVSPAHYLEELRMEVASTLLASSQQAIKAIAFSVGYRSHDGFKRAFQRRYSISPLKYRQIFSSNENH</sequence>
<dbReference type="InterPro" id="IPR018060">
    <property type="entry name" value="HTH_AraC"/>
</dbReference>
<dbReference type="SMART" id="SM00342">
    <property type="entry name" value="HTH_ARAC"/>
    <property type="match status" value="1"/>
</dbReference>
<dbReference type="Gene3D" id="3.40.50.880">
    <property type="match status" value="1"/>
</dbReference>
<dbReference type="KEGG" id="kge:TQ33_0155"/>
<dbReference type="CDD" id="cd03137">
    <property type="entry name" value="GATase1_AraC_1"/>
    <property type="match status" value="1"/>
</dbReference>
<evidence type="ECO:0000313" key="6">
    <source>
        <dbReference type="Proteomes" id="UP000034071"/>
    </source>
</evidence>
<dbReference type="OrthoDB" id="9803764at2"/>
<dbReference type="Gene3D" id="1.10.10.60">
    <property type="entry name" value="Homeodomain-like"/>
    <property type="match status" value="2"/>
</dbReference>
<proteinExistence type="predicted"/>
<dbReference type="InterPro" id="IPR052158">
    <property type="entry name" value="INH-QAR"/>
</dbReference>
<dbReference type="EMBL" id="CP010975">
    <property type="protein sequence ID" value="AKE51147.1"/>
    <property type="molecule type" value="Genomic_DNA"/>
</dbReference>
<accession>A0A0F6TNZ3</accession>
<name>A0A0F6TNZ3_9GAMM</name>
<dbReference type="GO" id="GO:0043565">
    <property type="term" value="F:sequence-specific DNA binding"/>
    <property type="evidence" value="ECO:0007669"/>
    <property type="project" value="InterPro"/>
</dbReference>
<dbReference type="PANTHER" id="PTHR43130:SF3">
    <property type="entry name" value="HTH-TYPE TRANSCRIPTIONAL REGULATOR RV1931C"/>
    <property type="match status" value="1"/>
</dbReference>
<evidence type="ECO:0000256" key="2">
    <source>
        <dbReference type="ARBA" id="ARBA00023125"/>
    </source>
</evidence>
<dbReference type="PROSITE" id="PS00041">
    <property type="entry name" value="HTH_ARAC_FAMILY_1"/>
    <property type="match status" value="1"/>
</dbReference>
<dbReference type="SUPFAM" id="SSF52317">
    <property type="entry name" value="Class I glutamine amidotransferase-like"/>
    <property type="match status" value="1"/>
</dbReference>
<feature type="domain" description="HTH araC/xylS-type" evidence="4">
    <location>
        <begin position="216"/>
        <end position="314"/>
    </location>
</feature>
<dbReference type="InterPro" id="IPR002818">
    <property type="entry name" value="DJ-1/PfpI"/>
</dbReference>
<dbReference type="InterPro" id="IPR009057">
    <property type="entry name" value="Homeodomain-like_sf"/>
</dbReference>
<evidence type="ECO:0000256" key="3">
    <source>
        <dbReference type="ARBA" id="ARBA00023163"/>
    </source>
</evidence>
<dbReference type="PATRIC" id="fig|914150.5.peg.158"/>
<gene>
    <name evidence="5" type="ORF">TQ33_0155</name>
</gene>
<dbReference type="InterPro" id="IPR029062">
    <property type="entry name" value="Class_I_gatase-like"/>
</dbReference>
<protein>
    <recommendedName>
        <fullName evidence="4">HTH araC/xylS-type domain-containing protein</fullName>
    </recommendedName>
</protein>
<dbReference type="Proteomes" id="UP000034071">
    <property type="component" value="Chromosome"/>
</dbReference>
<keyword evidence="1" id="KW-0805">Transcription regulation</keyword>
<evidence type="ECO:0000259" key="4">
    <source>
        <dbReference type="PROSITE" id="PS01124"/>
    </source>
</evidence>
<dbReference type="SUPFAM" id="SSF46689">
    <property type="entry name" value="Homeodomain-like"/>
    <property type="match status" value="2"/>
</dbReference>
<dbReference type="HOGENOM" id="CLU_000445_59_0_6"/>